<dbReference type="EMBL" id="CP018191">
    <property type="protein sequence ID" value="APH54358.1"/>
    <property type="molecule type" value="Genomic_DNA"/>
</dbReference>
<dbReference type="Proteomes" id="UP000182373">
    <property type="component" value="Chromosome"/>
</dbReference>
<dbReference type="AlphaFoldDB" id="A0AAC9KBR0"/>
<accession>A0AAC9KBR0</accession>
<dbReference type="CDD" id="cd16279">
    <property type="entry name" value="metallo-hydrolase-like_MBL-fold"/>
    <property type="match status" value="1"/>
</dbReference>
<dbReference type="Pfam" id="PF12706">
    <property type="entry name" value="Lactamase_B_2"/>
    <property type="match status" value="1"/>
</dbReference>
<dbReference type="SMART" id="SM00849">
    <property type="entry name" value="Lactamase_B"/>
    <property type="match status" value="1"/>
</dbReference>
<evidence type="ECO:0000313" key="3">
    <source>
        <dbReference type="Proteomes" id="UP000182373"/>
    </source>
</evidence>
<name>A0AAC9KBR0_9PROT</name>
<dbReference type="SUPFAM" id="SSF56281">
    <property type="entry name" value="Metallo-hydrolase/oxidoreductase"/>
    <property type="match status" value="1"/>
</dbReference>
<dbReference type="Gene3D" id="3.60.15.10">
    <property type="entry name" value="Ribonuclease Z/Hydroxyacylglutathione hydrolase-like"/>
    <property type="match status" value="1"/>
</dbReference>
<keyword evidence="2" id="KW-0378">Hydrolase</keyword>
<dbReference type="EC" id="3.-.-.-" evidence="2"/>
<dbReference type="PANTHER" id="PTHR42663">
    <property type="entry name" value="HYDROLASE C777.06C-RELATED-RELATED"/>
    <property type="match status" value="1"/>
</dbReference>
<protein>
    <submittedName>
        <fullName evidence="2">Metal-dependent hydrolase</fullName>
        <ecNumber evidence="2">3.-.-.-</ecNumber>
    </submittedName>
</protein>
<evidence type="ECO:0000259" key="1">
    <source>
        <dbReference type="SMART" id="SM00849"/>
    </source>
</evidence>
<dbReference type="InterPro" id="IPR001279">
    <property type="entry name" value="Metallo-B-lactamas"/>
</dbReference>
<proteinExistence type="predicted"/>
<sequence length="263" mass="28954">MMRVVMLGCGGSAGVPQLGGEDGRGDWGACDPAEPRNRRTRSSIIIEQDGRRLLIDTGPDLRAQLLATGIASIDAVLFTHAHADHITGLDDVRILNRLTGKPIDAYASTKTMEELALRFDYAFRPWKPPGFYRPVLVPHQVEAGQDLTIAGFPVTLLDQDHGYARSLGIRVGRFAYSTDVVAMEPEVLDRLQGIDTWVVGCFQRQKHATHAHIALVAQWAARIGVRRTVLTHMGYDLDWGWMQANLPPGLEPGFDGMEIHPAS</sequence>
<evidence type="ECO:0000313" key="2">
    <source>
        <dbReference type="EMBL" id="APH54358.1"/>
    </source>
</evidence>
<organism evidence="2 3">
    <name type="scientific">Granulibacter bethesdensis</name>
    <dbReference type="NCBI Taxonomy" id="364410"/>
    <lineage>
        <taxon>Bacteria</taxon>
        <taxon>Pseudomonadati</taxon>
        <taxon>Pseudomonadota</taxon>
        <taxon>Alphaproteobacteria</taxon>
        <taxon>Acetobacterales</taxon>
        <taxon>Acetobacteraceae</taxon>
        <taxon>Granulibacter</taxon>
    </lineage>
</organism>
<dbReference type="GO" id="GO:0016787">
    <property type="term" value="F:hydrolase activity"/>
    <property type="evidence" value="ECO:0007669"/>
    <property type="project" value="UniProtKB-KW"/>
</dbReference>
<dbReference type="InterPro" id="IPR036866">
    <property type="entry name" value="RibonucZ/Hydroxyglut_hydro"/>
</dbReference>
<reference evidence="3" key="1">
    <citation type="submission" date="2016-11" db="EMBL/GenBank/DDBJ databases">
        <title>Comparative genomic and phenotypic analysis of Granulibacter bethesdensis clinical isolates from patients with chronic granulomatous disease.</title>
        <authorList>
            <person name="Zarember K.A."/>
            <person name="Porcella S.F."/>
            <person name="Chu J."/>
            <person name="Ding L."/>
            <person name="Dahlstrom E."/>
            <person name="Barbian K."/>
            <person name="Martens C."/>
            <person name="Sykora L."/>
            <person name="Kramer S."/>
            <person name="Pettinato A.M."/>
            <person name="Hong H."/>
            <person name="Wald G."/>
            <person name="Berg L.J."/>
            <person name="Rogge L.S."/>
            <person name="Greenberg D.E."/>
            <person name="Falcone E.L."/>
            <person name="Neves J.F."/>
            <person name="Simoes M.J."/>
            <person name="Casal M."/>
            <person name="Rodriguez-Lopez F.C."/>
            <person name="Zelazny A."/>
            <person name="Gallin J.I."/>
            <person name="Holland S.M."/>
        </authorList>
    </citation>
    <scope>NUCLEOTIDE SEQUENCE [LARGE SCALE GENOMIC DNA]</scope>
    <source>
        <strain evidence="3">NIH9.1</strain>
    </source>
</reference>
<dbReference type="PANTHER" id="PTHR42663:SF6">
    <property type="entry name" value="HYDROLASE C777.06C-RELATED"/>
    <property type="match status" value="1"/>
</dbReference>
<feature type="domain" description="Metallo-beta-lactamase" evidence="1">
    <location>
        <begin position="40"/>
        <end position="232"/>
    </location>
</feature>
<gene>
    <name evidence="2" type="ORF">GbCGDNIH9_1079</name>
</gene>